<dbReference type="PROSITE" id="PS00018">
    <property type="entry name" value="EF_HAND_1"/>
    <property type="match status" value="2"/>
</dbReference>
<dbReference type="EMBL" id="LDAU01000059">
    <property type="protein sequence ID" value="KRX08665.1"/>
    <property type="molecule type" value="Genomic_DNA"/>
</dbReference>
<protein>
    <recommendedName>
        <fullName evidence="3">EF-hand domain-containing protein</fullName>
    </recommendedName>
</protein>
<dbReference type="InParanoid" id="A0A0V0R2B4"/>
<evidence type="ECO:0000256" key="2">
    <source>
        <dbReference type="SAM" id="MobiDB-lite"/>
    </source>
</evidence>
<organism evidence="4 5">
    <name type="scientific">Pseudocohnilembus persalinus</name>
    <name type="common">Ciliate</name>
    <dbReference type="NCBI Taxonomy" id="266149"/>
    <lineage>
        <taxon>Eukaryota</taxon>
        <taxon>Sar</taxon>
        <taxon>Alveolata</taxon>
        <taxon>Ciliophora</taxon>
        <taxon>Intramacronucleata</taxon>
        <taxon>Oligohymenophorea</taxon>
        <taxon>Scuticociliatia</taxon>
        <taxon>Philasterida</taxon>
        <taxon>Pseudocohnilembidae</taxon>
        <taxon>Pseudocohnilembus</taxon>
    </lineage>
</organism>
<dbReference type="GO" id="GO:0005509">
    <property type="term" value="F:calcium ion binding"/>
    <property type="evidence" value="ECO:0007669"/>
    <property type="project" value="InterPro"/>
</dbReference>
<feature type="domain" description="EF-hand" evidence="3">
    <location>
        <begin position="726"/>
        <end position="761"/>
    </location>
</feature>
<dbReference type="InterPro" id="IPR002048">
    <property type="entry name" value="EF_hand_dom"/>
</dbReference>
<dbReference type="Gene3D" id="1.10.238.10">
    <property type="entry name" value="EF-hand"/>
    <property type="match status" value="1"/>
</dbReference>
<dbReference type="Proteomes" id="UP000054937">
    <property type="component" value="Unassembled WGS sequence"/>
</dbReference>
<feature type="compositionally biased region" description="Basic and acidic residues" evidence="2">
    <location>
        <begin position="875"/>
        <end position="884"/>
    </location>
</feature>
<comment type="caution">
    <text evidence="4">The sequence shown here is derived from an EMBL/GenBank/DDBJ whole genome shotgun (WGS) entry which is preliminary data.</text>
</comment>
<accession>A0A0V0R2B4</accession>
<feature type="domain" description="EF-hand" evidence="3">
    <location>
        <begin position="568"/>
        <end position="603"/>
    </location>
</feature>
<feature type="region of interest" description="Disordered" evidence="2">
    <location>
        <begin position="973"/>
        <end position="1091"/>
    </location>
</feature>
<gene>
    <name evidence="4" type="ORF">PPERSA_07477</name>
</gene>
<name>A0A0V0R2B4_PSEPJ</name>
<feature type="compositionally biased region" description="Low complexity" evidence="2">
    <location>
        <begin position="1078"/>
        <end position="1091"/>
    </location>
</feature>
<feature type="compositionally biased region" description="Basic and acidic residues" evidence="2">
    <location>
        <begin position="980"/>
        <end position="996"/>
    </location>
</feature>
<evidence type="ECO:0000259" key="3">
    <source>
        <dbReference type="PROSITE" id="PS50222"/>
    </source>
</evidence>
<keyword evidence="1" id="KW-0106">Calcium</keyword>
<evidence type="ECO:0000313" key="4">
    <source>
        <dbReference type="EMBL" id="KRX08665.1"/>
    </source>
</evidence>
<dbReference type="PROSITE" id="PS50222">
    <property type="entry name" value="EF_HAND_2"/>
    <property type="match status" value="2"/>
</dbReference>
<dbReference type="Pfam" id="PF13833">
    <property type="entry name" value="EF-hand_8"/>
    <property type="match status" value="1"/>
</dbReference>
<sequence>MSKFIPIYSKKHQNQQLSDSTSLQISFNKNQRFDQNQELYKSRQQQALQIYNQHNNLPQTSNIRYSYIQPLHENTNEQYQKIKQSNFLNKVESHNFLHEKIFQKQLNLSNYPKTNQSFQDGLQYNVGQQNIIQRKDQIKNPGIKQDTFQSQIDRQLNNKYDQYNYKGYLNQKDDANTSLYIPKIEKTYDQYKYQEKPILGSSNKFNSFQNQIYTSKLENNNLQQTLKSFQEYDKKNQNIDFKYIPENLILKRPDEAFIDKGQSLYNSQNSGPFKNDLNEKINRHELFAKDDKIFEKKPSPIKPHELYKSPYNGLKFNEIGNNQQNYQNDQQILVSHLSMNYNYQQDYDLDNELNYKQQNDMRGSWYQKSRYKYYQNYNDLKKEMKKEVSIFQNPVEKFQSKYQENLEKKQQYDQQIGGLENPQMSRVQNLSVSQINLNNSQSYGNTLEQSKLNLYKSQNLQFSKSKYDGYNLGVSQFLEQNVNNSTINYGINGDISDVNKYQLEIPTNFGRTVNLEDKDYSQLTQLCFSAFNHLPEQPENHQEFAFVQKDLAFYEMEVEKLRLQLLGRNDFNSETIFQEFDIDEENHIDYQELLIGFKKFGIKPHPSHLFFLIIRYSRDGDFTISSDEFKRFFYPESLTEKEIQEREKVKGIQQIGQQTKNIITQLLKMLLNEEAAAEHYRNYLKDNKINLKKIYHQINQTKKQDLNTEMDRYQYSDFLLYNGLYLRSKEVSLIFTRFDRNNNGKINWKEFLFELTPQQPLYEKYLSFAKNNPNYKQSLKKKNIQNDEIQKQKKVQFQQPQIDEQQTKNYNQEQINNENQQNLQQQQNFTQNDHQANNQQNQNFYSEEQTYYDQKQIQQQEQEQQQQYIQEMKERDIQERRQQQMKEQQQLQQQQHEEQERIRQEIEYQKQQKLMQQQQEQQQQQEYEQQQQQQLEQQELQIQQQRQRNEQLQLERQRQEEEEYVRQQQIKIQQQEEEEDKLRQQNDIEEQRKILEQFENQNKKQGKNEDKQGFDEWDSKQKKQQNEENGGFGDWGETETQKNKNNDFGDFGNFGNEEFGNQDNAFSNFEAFEREGAQNQQQQWGNNFDDF</sequence>
<dbReference type="AlphaFoldDB" id="A0A0V0R2B4"/>
<feature type="compositionally biased region" description="Low complexity" evidence="2">
    <location>
        <begin position="885"/>
        <end position="894"/>
    </location>
</feature>
<dbReference type="SUPFAM" id="SSF47473">
    <property type="entry name" value="EF-hand"/>
    <property type="match status" value="1"/>
</dbReference>
<evidence type="ECO:0000256" key="1">
    <source>
        <dbReference type="ARBA" id="ARBA00022837"/>
    </source>
</evidence>
<feature type="region of interest" description="Disordered" evidence="2">
    <location>
        <begin position="875"/>
        <end position="898"/>
    </location>
</feature>
<feature type="compositionally biased region" description="Basic and acidic residues" evidence="2">
    <location>
        <begin position="1006"/>
        <end position="1026"/>
    </location>
</feature>
<reference evidence="4 5" key="1">
    <citation type="journal article" date="2015" name="Sci. Rep.">
        <title>Genome of the facultative scuticociliatosis pathogen Pseudocohnilembus persalinus provides insight into its virulence through horizontal gene transfer.</title>
        <authorList>
            <person name="Xiong J."/>
            <person name="Wang G."/>
            <person name="Cheng J."/>
            <person name="Tian M."/>
            <person name="Pan X."/>
            <person name="Warren A."/>
            <person name="Jiang C."/>
            <person name="Yuan D."/>
            <person name="Miao W."/>
        </authorList>
    </citation>
    <scope>NUCLEOTIDE SEQUENCE [LARGE SCALE GENOMIC DNA]</scope>
    <source>
        <strain evidence="4">36N120E</strain>
    </source>
</reference>
<dbReference type="InterPro" id="IPR011992">
    <property type="entry name" value="EF-hand-dom_pair"/>
</dbReference>
<keyword evidence="5" id="KW-1185">Reference proteome</keyword>
<evidence type="ECO:0000313" key="5">
    <source>
        <dbReference type="Proteomes" id="UP000054937"/>
    </source>
</evidence>
<dbReference type="InterPro" id="IPR018247">
    <property type="entry name" value="EF_Hand_1_Ca_BS"/>
</dbReference>
<feature type="compositionally biased region" description="Low complexity" evidence="2">
    <location>
        <begin position="1048"/>
        <end position="1061"/>
    </location>
</feature>
<proteinExistence type="predicted"/>